<evidence type="ECO:0008006" key="3">
    <source>
        <dbReference type="Google" id="ProtNLM"/>
    </source>
</evidence>
<dbReference type="Proteomes" id="UP000019116">
    <property type="component" value="Chromosome 1D"/>
</dbReference>
<dbReference type="Gramene" id="TraesCS1D03G0822700.1">
    <property type="protein sequence ID" value="TraesCS1D03G0822700.1.CDS"/>
    <property type="gene ID" value="TraesCS1D03G0822700"/>
</dbReference>
<dbReference type="OMA" id="FWNHICK"/>
<dbReference type="OrthoDB" id="1277335at2759"/>
<dbReference type="Gramene" id="TraesCS1D02G350300.1">
    <property type="protein sequence ID" value="TraesCS1D02G350300.1"/>
    <property type="gene ID" value="TraesCS1D02G350300"/>
</dbReference>
<dbReference type="PANTHER" id="PTHR33103">
    <property type="entry name" value="OS01G0153900 PROTEIN"/>
    <property type="match status" value="1"/>
</dbReference>
<dbReference type="Pfam" id="PF05056">
    <property type="entry name" value="DUF674"/>
    <property type="match status" value="2"/>
</dbReference>
<dbReference type="Gramene" id="TraesWEE_scaffold_054729_01G000200.1">
    <property type="protein sequence ID" value="TraesWEE_scaffold_054729_01G000200.1"/>
    <property type="gene ID" value="TraesWEE_scaffold_054729_01G000200"/>
</dbReference>
<accession>A0A3B5ZZM8</accession>
<dbReference type="Gramene" id="TraesCLE_scaffold_086203_01G000200.1">
    <property type="protein sequence ID" value="TraesCLE_scaffold_086203_01G000200.1"/>
    <property type="gene ID" value="TraesCLE_scaffold_086203_01G000200"/>
</dbReference>
<organism evidence="1">
    <name type="scientific">Triticum aestivum</name>
    <name type="common">Wheat</name>
    <dbReference type="NCBI Taxonomy" id="4565"/>
    <lineage>
        <taxon>Eukaryota</taxon>
        <taxon>Viridiplantae</taxon>
        <taxon>Streptophyta</taxon>
        <taxon>Embryophyta</taxon>
        <taxon>Tracheophyta</taxon>
        <taxon>Spermatophyta</taxon>
        <taxon>Magnoliopsida</taxon>
        <taxon>Liliopsida</taxon>
        <taxon>Poales</taxon>
        <taxon>Poaceae</taxon>
        <taxon>BOP clade</taxon>
        <taxon>Pooideae</taxon>
        <taxon>Triticodae</taxon>
        <taxon>Triticeae</taxon>
        <taxon>Triticinae</taxon>
        <taxon>Triticum</taxon>
    </lineage>
</organism>
<dbReference type="Gramene" id="TraesROB_scaffold_009844_01G000700.1">
    <property type="protein sequence ID" value="TraesROB_scaffold_009844_01G000700.1"/>
    <property type="gene ID" value="TraesROB_scaffold_009844_01G000700"/>
</dbReference>
<proteinExistence type="predicted"/>
<dbReference type="Gramene" id="TraesRN1D0100870500.1">
    <property type="protein sequence ID" value="TraesRN1D0100870500.1"/>
    <property type="gene ID" value="TraesRN1D0100870500"/>
</dbReference>
<sequence length="492" mass="54350">MSSNGGPTVAVKLFIDKEKKRVLFAESDKDFVDILFGFLTLPLGTIVRLFDKQSQIGCLDELYRSVESLGEEHFQTRHCRTMLLRPVNAAAAHCDRLKVKVDADQTGIHVCLYRSSSSCGTGTGYFSSIRDVSCKCGSIMRDIRRWPHSSPEATEGSAVDGVFSKGGSKFIVTDDLQVAPSSTTLMFSLIDKLGLQEPLNIKEEVLQLNSNKIISLLRRALLSKQPLTGLYFDVAIAPNWASFYRLPEKLLTTQAIVADPKFQPIKIRLVQARDDSSVLYAEVQQDLVDLLFGLLCIPVGSVIKTYGQLSPDGCLHNIYNSVNVAGCVKQECKSLLLSPKLPPFFGCSSNVLQVEELYPRSHHSPSNYLSELNPKSPYRGRDTGYTSYVNLGSINFMVTDDLRIVDFSLARSLQAIRSAKIPNGELVEKELTLDKTQVLKLLRAATATRNALSSVLLPPPKYAATTSTQTTPSSGLQLRRSLRLRKLIQPGE</sequence>
<evidence type="ECO:0000313" key="1">
    <source>
        <dbReference type="EnsemblPlants" id="TraesCS1D02G350300.1"/>
    </source>
</evidence>
<keyword evidence="2" id="KW-1185">Reference proteome</keyword>
<evidence type="ECO:0000313" key="2">
    <source>
        <dbReference type="Proteomes" id="UP000019116"/>
    </source>
</evidence>
<dbReference type="InterPro" id="IPR007750">
    <property type="entry name" value="DUF674"/>
</dbReference>
<reference evidence="1" key="2">
    <citation type="submission" date="2018-10" db="UniProtKB">
        <authorList>
            <consortium name="EnsemblPlants"/>
        </authorList>
    </citation>
    <scope>IDENTIFICATION</scope>
</reference>
<dbReference type="AlphaFoldDB" id="A0A3B5ZZM8"/>
<dbReference type="EnsemblPlants" id="TraesCS1D02G350300.1">
    <property type="protein sequence ID" value="TraesCS1D02G350300.1"/>
    <property type="gene ID" value="TraesCS1D02G350300"/>
</dbReference>
<protein>
    <recommendedName>
        <fullName evidence="3">DUF674 family protein</fullName>
    </recommendedName>
</protein>
<name>A0A3B5ZZM8_WHEAT</name>
<reference evidence="1" key="1">
    <citation type="submission" date="2018-08" db="EMBL/GenBank/DDBJ databases">
        <authorList>
            <person name="Rossello M."/>
        </authorList>
    </citation>
    <scope>NUCLEOTIDE SEQUENCE [LARGE SCALE GENOMIC DNA]</scope>
    <source>
        <strain evidence="1">cv. Chinese Spring</strain>
    </source>
</reference>
<dbReference type="PANTHER" id="PTHR33103:SF68">
    <property type="entry name" value="DUF674 FAMILY PROTEIN"/>
    <property type="match status" value="1"/>
</dbReference>